<organism evidence="6 7">
    <name type="scientific">Williamsia sterculiae</name>
    <dbReference type="NCBI Taxonomy" id="1344003"/>
    <lineage>
        <taxon>Bacteria</taxon>
        <taxon>Bacillati</taxon>
        <taxon>Actinomycetota</taxon>
        <taxon>Actinomycetes</taxon>
        <taxon>Mycobacteriales</taxon>
        <taxon>Nocardiaceae</taxon>
        <taxon>Williamsia</taxon>
    </lineage>
</organism>
<evidence type="ECO:0000313" key="7">
    <source>
        <dbReference type="Proteomes" id="UP000186218"/>
    </source>
</evidence>
<dbReference type="PANTHER" id="PTHR42988">
    <property type="entry name" value="PHOSPHOHYDROLASE"/>
    <property type="match status" value="1"/>
</dbReference>
<gene>
    <name evidence="6" type="ORF">SAMN05445060_3975</name>
</gene>
<dbReference type="Gene3D" id="3.60.21.10">
    <property type="match status" value="1"/>
</dbReference>
<keyword evidence="1" id="KW-0479">Metal-binding</keyword>
<dbReference type="GO" id="GO:0016787">
    <property type="term" value="F:hydrolase activity"/>
    <property type="evidence" value="ECO:0007669"/>
    <property type="project" value="UniProtKB-KW"/>
</dbReference>
<keyword evidence="7" id="KW-1185">Reference proteome</keyword>
<evidence type="ECO:0000313" key="6">
    <source>
        <dbReference type="EMBL" id="SIS22557.1"/>
    </source>
</evidence>
<keyword evidence="3" id="KW-0408">Iron</keyword>
<name>A0A1N7HCF5_9NOCA</name>
<evidence type="ECO:0000256" key="4">
    <source>
        <dbReference type="ARBA" id="ARBA00025742"/>
    </source>
</evidence>
<dbReference type="Proteomes" id="UP000186218">
    <property type="component" value="Unassembled WGS sequence"/>
</dbReference>
<evidence type="ECO:0000259" key="5">
    <source>
        <dbReference type="Pfam" id="PF00149"/>
    </source>
</evidence>
<keyword evidence="2" id="KW-0378">Hydrolase</keyword>
<dbReference type="AlphaFoldDB" id="A0A1N7HCF5"/>
<dbReference type="RefSeq" id="WP_076482766.1">
    <property type="nucleotide sequence ID" value="NZ_FTNT01000015.1"/>
</dbReference>
<evidence type="ECO:0000256" key="2">
    <source>
        <dbReference type="ARBA" id="ARBA00022801"/>
    </source>
</evidence>
<dbReference type="InterPro" id="IPR029052">
    <property type="entry name" value="Metallo-depent_PP-like"/>
</dbReference>
<dbReference type="SUPFAM" id="SSF56300">
    <property type="entry name" value="Metallo-dependent phosphatases"/>
    <property type="match status" value="1"/>
</dbReference>
<dbReference type="STRING" id="1344003.SAMN05445060_3975"/>
<reference evidence="6 7" key="1">
    <citation type="submission" date="2017-01" db="EMBL/GenBank/DDBJ databases">
        <authorList>
            <person name="Mah S.A."/>
            <person name="Swanson W.J."/>
            <person name="Moy G.W."/>
            <person name="Vacquier V.D."/>
        </authorList>
    </citation>
    <scope>NUCLEOTIDE SEQUENCE [LARGE SCALE GENOMIC DNA]</scope>
    <source>
        <strain evidence="6 7">CPCC 203464</strain>
    </source>
</reference>
<dbReference type="InterPro" id="IPR050884">
    <property type="entry name" value="CNP_phosphodiesterase-III"/>
</dbReference>
<dbReference type="EMBL" id="FTNT01000015">
    <property type="protein sequence ID" value="SIS22557.1"/>
    <property type="molecule type" value="Genomic_DNA"/>
</dbReference>
<dbReference type="GO" id="GO:0046872">
    <property type="term" value="F:metal ion binding"/>
    <property type="evidence" value="ECO:0007669"/>
    <property type="project" value="UniProtKB-KW"/>
</dbReference>
<dbReference type="PANTHER" id="PTHR42988:SF2">
    <property type="entry name" value="CYCLIC NUCLEOTIDE PHOSPHODIESTERASE CBUA0032-RELATED"/>
    <property type="match status" value="1"/>
</dbReference>
<sequence>MLVVAHISDLHFDGSKDHRARAQAVMDYLNDRADGIDALVVTGDIADAGTPSQYMEAAAVLQTPIPMLIAPGNHDNRENFSRDLLGVHPTAGPINFAQTVGGALILSCDSSIPGRPEGYLADETIEWMDAEITAAGDVPVIVAVHHPPVTLDMPFMDSIRMQGVERLGALIVKHSNIITFLCGHAHTGAVTRYYRRRVCIAPGVASTLNLPFENDGIINESQPAGLALHVIDHRWRVITHFRAVEVRGRRKR</sequence>
<comment type="similarity">
    <text evidence="4">Belongs to the cyclic nucleotide phosphodiesterase class-III family.</text>
</comment>
<dbReference type="OrthoDB" id="5241795at2"/>
<accession>A0A1N7HCF5</accession>
<dbReference type="InterPro" id="IPR004843">
    <property type="entry name" value="Calcineurin-like_PHP"/>
</dbReference>
<protein>
    <submittedName>
        <fullName evidence="6">3',5'-cyclic AMP phosphodiesterase CpdA</fullName>
    </submittedName>
</protein>
<evidence type="ECO:0000256" key="3">
    <source>
        <dbReference type="ARBA" id="ARBA00023004"/>
    </source>
</evidence>
<feature type="domain" description="Calcineurin-like phosphoesterase" evidence="5">
    <location>
        <begin position="3"/>
        <end position="187"/>
    </location>
</feature>
<dbReference type="Pfam" id="PF00149">
    <property type="entry name" value="Metallophos"/>
    <property type="match status" value="1"/>
</dbReference>
<proteinExistence type="inferred from homology"/>
<evidence type="ECO:0000256" key="1">
    <source>
        <dbReference type="ARBA" id="ARBA00022723"/>
    </source>
</evidence>